<dbReference type="Proteomes" id="UP000594873">
    <property type="component" value="Chromosome"/>
</dbReference>
<sequence>MIKARFAASALLSLALLGCASDGLITETGGVLVTRSACTAVAIPAGTGDVTLFSPENARTADAIDIVATMTKLTSTCDETGDYVITTANFEVQAQRRNTQGAREVVLPYFATVVHAGSNVVSKSVNRVGLRFADGEARASTTGQATSRVLRSAATLPEEIRREVTRERKAGEADAAVDPLSNPNVRAAVQRASFELLVGFQLTPEQLAYNATK</sequence>
<proteinExistence type="predicted"/>
<gene>
    <name evidence="2" type="ORF">IC614_04740</name>
</gene>
<evidence type="ECO:0008006" key="4">
    <source>
        <dbReference type="Google" id="ProtNLM"/>
    </source>
</evidence>
<protein>
    <recommendedName>
        <fullName evidence="4">Lipoprotein</fullName>
    </recommendedName>
</protein>
<name>A0A7T2GLT8_9SPHN</name>
<evidence type="ECO:0000256" key="1">
    <source>
        <dbReference type="SAM" id="SignalP"/>
    </source>
</evidence>
<dbReference type="EMBL" id="CP065592">
    <property type="protein sequence ID" value="QPQ56239.1"/>
    <property type="molecule type" value="Genomic_DNA"/>
</dbReference>
<organism evidence="2 3">
    <name type="scientific">Allosphingosinicella flava</name>
    <dbReference type="NCBI Taxonomy" id="2771430"/>
    <lineage>
        <taxon>Bacteria</taxon>
        <taxon>Pseudomonadati</taxon>
        <taxon>Pseudomonadota</taxon>
        <taxon>Alphaproteobacteria</taxon>
        <taxon>Sphingomonadales</taxon>
        <taxon>Sphingomonadaceae</taxon>
        <taxon>Allosphingosinicella</taxon>
    </lineage>
</organism>
<keyword evidence="1" id="KW-0732">Signal</keyword>
<dbReference type="KEGG" id="sflv:IC614_04740"/>
<dbReference type="AlphaFoldDB" id="A0A7T2GLT8"/>
<reference evidence="2 3" key="1">
    <citation type="submission" date="2020-11" db="EMBL/GenBank/DDBJ databases">
        <title>Genome seq and assembly of Sphingosinicella sp.</title>
        <authorList>
            <person name="Chhetri G."/>
        </authorList>
    </citation>
    <scope>NUCLEOTIDE SEQUENCE [LARGE SCALE GENOMIC DNA]</scope>
    <source>
        <strain evidence="2 3">UDD2</strain>
    </source>
</reference>
<feature type="signal peptide" evidence="1">
    <location>
        <begin position="1"/>
        <end position="20"/>
    </location>
</feature>
<evidence type="ECO:0000313" key="2">
    <source>
        <dbReference type="EMBL" id="QPQ56239.1"/>
    </source>
</evidence>
<keyword evidence="3" id="KW-1185">Reference proteome</keyword>
<feature type="chain" id="PRO_5032789878" description="Lipoprotein" evidence="1">
    <location>
        <begin position="21"/>
        <end position="213"/>
    </location>
</feature>
<evidence type="ECO:0000313" key="3">
    <source>
        <dbReference type="Proteomes" id="UP000594873"/>
    </source>
</evidence>
<accession>A0A7T2GLT8</accession>
<dbReference type="PROSITE" id="PS51257">
    <property type="entry name" value="PROKAR_LIPOPROTEIN"/>
    <property type="match status" value="1"/>
</dbReference>